<dbReference type="InterPro" id="IPR027417">
    <property type="entry name" value="P-loop_NTPase"/>
</dbReference>
<keyword evidence="1" id="KW-0547">Nucleotide-binding</keyword>
<evidence type="ECO:0000256" key="2">
    <source>
        <dbReference type="ARBA" id="ARBA00022840"/>
    </source>
</evidence>
<dbReference type="PROSITE" id="PS00688">
    <property type="entry name" value="SIGMA54_INTERACT_3"/>
    <property type="match status" value="1"/>
</dbReference>
<dbReference type="Gene3D" id="1.10.10.60">
    <property type="entry name" value="Homeodomain-like"/>
    <property type="match status" value="1"/>
</dbReference>
<dbReference type="Gene3D" id="2.40.10.220">
    <property type="entry name" value="predicted glycosyltransferase like domains"/>
    <property type="match status" value="1"/>
</dbReference>
<organism evidence="7">
    <name type="scientific">Leptospirillum ferriphilum</name>
    <dbReference type="NCBI Taxonomy" id="178606"/>
    <lineage>
        <taxon>Bacteria</taxon>
        <taxon>Pseudomonadati</taxon>
        <taxon>Nitrospirota</taxon>
        <taxon>Nitrospiria</taxon>
        <taxon>Nitrospirales</taxon>
        <taxon>Nitrospiraceae</taxon>
        <taxon>Leptospirillum</taxon>
    </lineage>
</organism>
<dbReference type="PROSITE" id="PS00675">
    <property type="entry name" value="SIGMA54_INTERACT_1"/>
    <property type="match status" value="1"/>
</dbReference>
<comment type="caution">
    <text evidence="7">The sequence shown here is derived from an EMBL/GenBank/DDBJ whole genome shotgun (WGS) entry which is preliminary data.</text>
</comment>
<gene>
    <name evidence="7" type="ORF">ENX03_02315</name>
</gene>
<reference evidence="7" key="1">
    <citation type="journal article" date="2020" name="mSystems">
        <title>Genome- and Community-Level Interaction Insights into Carbon Utilization and Element Cycling Functions of Hydrothermarchaeota in Hydrothermal Sediment.</title>
        <authorList>
            <person name="Zhou Z."/>
            <person name="Liu Y."/>
            <person name="Xu W."/>
            <person name="Pan J."/>
            <person name="Luo Z.H."/>
            <person name="Li M."/>
        </authorList>
    </citation>
    <scope>NUCLEOTIDE SEQUENCE [LARGE SCALE GENOMIC DNA]</scope>
    <source>
        <strain evidence="7">SpSt-902</strain>
    </source>
</reference>
<keyword evidence="5" id="KW-0804">Transcription</keyword>
<evidence type="ECO:0000256" key="3">
    <source>
        <dbReference type="ARBA" id="ARBA00023015"/>
    </source>
</evidence>
<accession>A0A7C3QT53</accession>
<feature type="domain" description="Sigma-54 factor interaction" evidence="6">
    <location>
        <begin position="194"/>
        <end position="423"/>
    </location>
</feature>
<dbReference type="CDD" id="cd00009">
    <property type="entry name" value="AAA"/>
    <property type="match status" value="1"/>
</dbReference>
<keyword evidence="2" id="KW-0067">ATP-binding</keyword>
<dbReference type="FunFam" id="3.40.50.300:FF:000006">
    <property type="entry name" value="DNA-binding transcriptional regulator NtrC"/>
    <property type="match status" value="1"/>
</dbReference>
<dbReference type="PANTHER" id="PTHR32071">
    <property type="entry name" value="TRANSCRIPTIONAL REGULATORY PROTEIN"/>
    <property type="match status" value="1"/>
</dbReference>
<dbReference type="InterPro" id="IPR025943">
    <property type="entry name" value="Sigma_54_int_dom_ATP-bd_2"/>
</dbReference>
<dbReference type="Pfam" id="PF00158">
    <property type="entry name" value="Sigma54_activat"/>
    <property type="match status" value="1"/>
</dbReference>
<keyword evidence="4" id="KW-0238">DNA-binding</keyword>
<dbReference type="InterPro" id="IPR002078">
    <property type="entry name" value="Sigma_54_int"/>
</dbReference>
<evidence type="ECO:0000256" key="1">
    <source>
        <dbReference type="ARBA" id="ARBA00022741"/>
    </source>
</evidence>
<dbReference type="GO" id="GO:0006355">
    <property type="term" value="P:regulation of DNA-templated transcription"/>
    <property type="evidence" value="ECO:0007669"/>
    <property type="project" value="InterPro"/>
</dbReference>
<dbReference type="Gene3D" id="1.10.8.60">
    <property type="match status" value="1"/>
</dbReference>
<dbReference type="SUPFAM" id="SSF141371">
    <property type="entry name" value="PilZ domain-like"/>
    <property type="match status" value="1"/>
</dbReference>
<sequence length="502" mass="56491">MRDHERLSLDIPVTFRASTGGFRKGTLTNLSLTGCFIRPVRKSDIDGWVRIRIHGRDNAGGEGPETIETWGFVTRLEEEGFGVHFNWIERNNLRRFGEFLLHYAPDSPAVRKLLEVNGASFQFLSPSSGTGDCSVNGSPLEGGIIENLLRESWSSFLEHSPSHFFDGMIEWISGLVVEKEQAPPTFDWCSDWFFLGNSPQIHEIIQKIQIVAPSGLPILLLGETGVGKEMFARLCHELGANRPGPFLPVNCGAIPYELSENLFFGHEKGSFSGADSRNTGYLEAAAGGTLFLDEIGELPLPLQVKLLRVLQEKKFCRVGSVREVPFDARIVCATNKNMKEEVLKGKFREDLFYRLDGLSLRIPPLRERISDVLPMARYLLSKITKNGNLPARTIGPEAARAIHSYHWPGNVRELHNVIYRAAIIADRPEIREEDLGLPIEQSSQEKPTLRELREIFEKEIVLESLIRHNGNVARVALELEISKPSVYHFIKKHKLPTSFSCE</sequence>
<proteinExistence type="predicted"/>
<dbReference type="SUPFAM" id="SSF46689">
    <property type="entry name" value="Homeodomain-like"/>
    <property type="match status" value="1"/>
</dbReference>
<dbReference type="GO" id="GO:0003677">
    <property type="term" value="F:DNA binding"/>
    <property type="evidence" value="ECO:0007669"/>
    <property type="project" value="UniProtKB-KW"/>
</dbReference>
<dbReference type="GO" id="GO:0035438">
    <property type="term" value="F:cyclic-di-GMP binding"/>
    <property type="evidence" value="ECO:0007669"/>
    <property type="project" value="InterPro"/>
</dbReference>
<evidence type="ECO:0000256" key="5">
    <source>
        <dbReference type="ARBA" id="ARBA00023163"/>
    </source>
</evidence>
<dbReference type="PROSITE" id="PS50045">
    <property type="entry name" value="SIGMA54_INTERACT_4"/>
    <property type="match status" value="1"/>
</dbReference>
<dbReference type="InterPro" id="IPR058031">
    <property type="entry name" value="AAA_lid_NorR"/>
</dbReference>
<dbReference type="AlphaFoldDB" id="A0A7C3QT53"/>
<dbReference type="Pfam" id="PF25601">
    <property type="entry name" value="AAA_lid_14"/>
    <property type="match status" value="1"/>
</dbReference>
<keyword evidence="3" id="KW-0805">Transcription regulation</keyword>
<dbReference type="Pfam" id="PF07238">
    <property type="entry name" value="PilZ"/>
    <property type="match status" value="1"/>
</dbReference>
<evidence type="ECO:0000259" key="6">
    <source>
        <dbReference type="PROSITE" id="PS50045"/>
    </source>
</evidence>
<dbReference type="InterPro" id="IPR009875">
    <property type="entry name" value="PilZ_domain"/>
</dbReference>
<evidence type="ECO:0000313" key="7">
    <source>
        <dbReference type="EMBL" id="HFT92775.1"/>
    </source>
</evidence>
<protein>
    <recommendedName>
        <fullName evidence="6">Sigma-54 factor interaction domain-containing protein</fullName>
    </recommendedName>
</protein>
<dbReference type="EMBL" id="DTMM01000044">
    <property type="protein sequence ID" value="HFT92775.1"/>
    <property type="molecule type" value="Genomic_DNA"/>
</dbReference>
<dbReference type="InterPro" id="IPR003593">
    <property type="entry name" value="AAA+_ATPase"/>
</dbReference>
<dbReference type="InterPro" id="IPR025944">
    <property type="entry name" value="Sigma_54_int_dom_CS"/>
</dbReference>
<dbReference type="PROSITE" id="PS00676">
    <property type="entry name" value="SIGMA54_INTERACT_2"/>
    <property type="match status" value="1"/>
</dbReference>
<dbReference type="GO" id="GO:0005524">
    <property type="term" value="F:ATP binding"/>
    <property type="evidence" value="ECO:0007669"/>
    <property type="project" value="UniProtKB-KW"/>
</dbReference>
<dbReference type="Gene3D" id="3.40.50.300">
    <property type="entry name" value="P-loop containing nucleotide triphosphate hydrolases"/>
    <property type="match status" value="1"/>
</dbReference>
<name>A0A7C3QT53_9BACT</name>
<dbReference type="InterPro" id="IPR009057">
    <property type="entry name" value="Homeodomain-like_sf"/>
</dbReference>
<evidence type="ECO:0000256" key="4">
    <source>
        <dbReference type="ARBA" id="ARBA00023125"/>
    </source>
</evidence>
<dbReference type="SMART" id="SM00382">
    <property type="entry name" value="AAA"/>
    <property type="match status" value="1"/>
</dbReference>
<dbReference type="InterPro" id="IPR025662">
    <property type="entry name" value="Sigma_54_int_dom_ATP-bd_1"/>
</dbReference>
<dbReference type="SUPFAM" id="SSF52540">
    <property type="entry name" value="P-loop containing nucleoside triphosphate hydrolases"/>
    <property type="match status" value="1"/>
</dbReference>
<dbReference type="PROSITE" id="PS51257">
    <property type="entry name" value="PROKAR_LIPOPROTEIN"/>
    <property type="match status" value="1"/>
</dbReference>